<sequence>MIEEFIVQDSRVSAIVRRLGSVLLTVLANMTASNAGVRAALV</sequence>
<organism evidence="1 2">
    <name type="scientific">Tsukamurella soli</name>
    <dbReference type="NCBI Taxonomy" id="644556"/>
    <lineage>
        <taxon>Bacteria</taxon>
        <taxon>Bacillati</taxon>
        <taxon>Actinomycetota</taxon>
        <taxon>Actinomycetes</taxon>
        <taxon>Mycobacteriales</taxon>
        <taxon>Tsukamurellaceae</taxon>
        <taxon>Tsukamurella</taxon>
    </lineage>
</organism>
<dbReference type="EMBL" id="BAABFR010000115">
    <property type="protein sequence ID" value="GAA4403979.1"/>
    <property type="molecule type" value="Genomic_DNA"/>
</dbReference>
<gene>
    <name evidence="1" type="ORF">GCM10023147_46000</name>
</gene>
<dbReference type="Proteomes" id="UP001500635">
    <property type="component" value="Unassembled WGS sequence"/>
</dbReference>
<evidence type="ECO:0000313" key="1">
    <source>
        <dbReference type="EMBL" id="GAA4403979.1"/>
    </source>
</evidence>
<accession>A0ABP8KD66</accession>
<comment type="caution">
    <text evidence="1">The sequence shown here is derived from an EMBL/GenBank/DDBJ whole genome shotgun (WGS) entry which is preliminary data.</text>
</comment>
<keyword evidence="2" id="KW-1185">Reference proteome</keyword>
<reference evidence="2" key="1">
    <citation type="journal article" date="2019" name="Int. J. Syst. Evol. Microbiol.">
        <title>The Global Catalogue of Microorganisms (GCM) 10K type strain sequencing project: providing services to taxonomists for standard genome sequencing and annotation.</title>
        <authorList>
            <consortium name="The Broad Institute Genomics Platform"/>
            <consortium name="The Broad Institute Genome Sequencing Center for Infectious Disease"/>
            <person name="Wu L."/>
            <person name="Ma J."/>
        </authorList>
    </citation>
    <scope>NUCLEOTIDE SEQUENCE [LARGE SCALE GENOMIC DNA]</scope>
    <source>
        <strain evidence="2">JCM 17688</strain>
    </source>
</reference>
<evidence type="ECO:0000313" key="2">
    <source>
        <dbReference type="Proteomes" id="UP001500635"/>
    </source>
</evidence>
<protein>
    <submittedName>
        <fullName evidence="1">Uncharacterized protein</fullName>
    </submittedName>
</protein>
<proteinExistence type="predicted"/>
<name>A0ABP8KD66_9ACTN</name>